<dbReference type="RefSeq" id="XP_018010871.1">
    <property type="nucleotide sequence ID" value="XM_018155382.2"/>
</dbReference>
<name>A0A8B7NBE2_HYAAZ</name>
<feature type="chain" id="PRO_5034117416" evidence="1">
    <location>
        <begin position="18"/>
        <end position="207"/>
    </location>
</feature>
<evidence type="ECO:0000256" key="1">
    <source>
        <dbReference type="SAM" id="SignalP"/>
    </source>
</evidence>
<evidence type="ECO:0000313" key="2">
    <source>
        <dbReference type="Proteomes" id="UP000694843"/>
    </source>
</evidence>
<keyword evidence="1" id="KW-0732">Signal</keyword>
<feature type="signal peptide" evidence="1">
    <location>
        <begin position="1"/>
        <end position="17"/>
    </location>
</feature>
<protein>
    <submittedName>
        <fullName evidence="3">Uncharacterized protein LOC108668209</fullName>
    </submittedName>
</protein>
<reference evidence="3" key="1">
    <citation type="submission" date="2025-08" db="UniProtKB">
        <authorList>
            <consortium name="RefSeq"/>
        </authorList>
    </citation>
    <scope>IDENTIFICATION</scope>
    <source>
        <tissue evidence="3">Whole organism</tissue>
    </source>
</reference>
<dbReference type="KEGG" id="hazt:108668209"/>
<organism evidence="2 3">
    <name type="scientific">Hyalella azteca</name>
    <name type="common">Amphipod</name>
    <dbReference type="NCBI Taxonomy" id="294128"/>
    <lineage>
        <taxon>Eukaryota</taxon>
        <taxon>Metazoa</taxon>
        <taxon>Ecdysozoa</taxon>
        <taxon>Arthropoda</taxon>
        <taxon>Crustacea</taxon>
        <taxon>Multicrustacea</taxon>
        <taxon>Malacostraca</taxon>
        <taxon>Eumalacostraca</taxon>
        <taxon>Peracarida</taxon>
        <taxon>Amphipoda</taxon>
        <taxon>Senticaudata</taxon>
        <taxon>Talitrida</taxon>
        <taxon>Talitroidea</taxon>
        <taxon>Hyalellidae</taxon>
        <taxon>Hyalella</taxon>
    </lineage>
</organism>
<dbReference type="AlphaFoldDB" id="A0A8B7NBE2"/>
<keyword evidence="2" id="KW-1185">Reference proteome</keyword>
<accession>A0A8B7NBE2</accession>
<dbReference type="Proteomes" id="UP000694843">
    <property type="component" value="Unplaced"/>
</dbReference>
<evidence type="ECO:0000313" key="3">
    <source>
        <dbReference type="RefSeq" id="XP_018010871.1"/>
    </source>
</evidence>
<gene>
    <name evidence="3" type="primary">LOC108668209</name>
</gene>
<proteinExistence type="predicted"/>
<sequence length="207" mass="22503">MEIAPLLASAILTLVEAIQETSYSYAFIPVAVEQLLAIGVASKNYSDVNVILCSQLAALDGIAYPTLCVHSTSGQCLLLNSTYPALFNRTYSRSRDYNCYIGQEYKRSKVVAIPCPATFDWVEDVGCVVVVKTAVTYDVAQASCPGGSQLVSLYADNFQKLAGYVYRTSFVPSGKSSDLYHVGVHRYNLVWTWRTGQVMSGVPGTAP</sequence>
<dbReference type="GeneID" id="108668209"/>